<dbReference type="RefSeq" id="WP_102755797.1">
    <property type="nucleotide sequence ID" value="NZ_CP025791.1"/>
</dbReference>
<name>A0A2K9PQ05_9FLAO</name>
<dbReference type="InterPro" id="IPR011041">
    <property type="entry name" value="Quinoprot_gluc/sorb_DH_b-prop"/>
</dbReference>
<dbReference type="Pfam" id="PF18962">
    <property type="entry name" value="Por_Secre_tail"/>
    <property type="match status" value="1"/>
</dbReference>
<dbReference type="OrthoDB" id="5381604at2"/>
<proteinExistence type="predicted"/>
<protein>
    <recommendedName>
        <fullName evidence="3">Secretion system C-terminal sorting domain-containing protein</fullName>
    </recommendedName>
</protein>
<feature type="domain" description="Secretion system C-terminal sorting" evidence="3">
    <location>
        <begin position="539"/>
        <end position="603"/>
    </location>
</feature>
<evidence type="ECO:0000259" key="3">
    <source>
        <dbReference type="Pfam" id="PF18962"/>
    </source>
</evidence>
<evidence type="ECO:0000313" key="5">
    <source>
        <dbReference type="Proteomes" id="UP000235826"/>
    </source>
</evidence>
<dbReference type="SUPFAM" id="SSF50952">
    <property type="entry name" value="Soluble quinoprotein glucose dehydrogenase"/>
    <property type="match status" value="1"/>
</dbReference>
<dbReference type="EMBL" id="CP025791">
    <property type="protein sequence ID" value="AUP79142.1"/>
    <property type="molecule type" value="Genomic_DNA"/>
</dbReference>
<dbReference type="NCBIfam" id="TIGR04183">
    <property type="entry name" value="Por_Secre_tail"/>
    <property type="match status" value="1"/>
</dbReference>
<feature type="chain" id="PRO_5014804590" description="Secretion system C-terminal sorting domain-containing protein" evidence="2">
    <location>
        <begin position="21"/>
        <end position="607"/>
    </location>
</feature>
<gene>
    <name evidence="4" type="ORF">C1H87_10695</name>
</gene>
<organism evidence="4 5">
    <name type="scientific">Flavivirga eckloniae</name>
    <dbReference type="NCBI Taxonomy" id="1803846"/>
    <lineage>
        <taxon>Bacteria</taxon>
        <taxon>Pseudomonadati</taxon>
        <taxon>Bacteroidota</taxon>
        <taxon>Flavobacteriia</taxon>
        <taxon>Flavobacteriales</taxon>
        <taxon>Flavobacteriaceae</taxon>
        <taxon>Flavivirga</taxon>
    </lineage>
</organism>
<feature type="signal peptide" evidence="2">
    <location>
        <begin position="1"/>
        <end position="20"/>
    </location>
</feature>
<accession>A0A2K9PQ05</accession>
<dbReference type="AlphaFoldDB" id="A0A2K9PQ05"/>
<dbReference type="Proteomes" id="UP000235826">
    <property type="component" value="Chromosome"/>
</dbReference>
<dbReference type="InterPro" id="IPR026444">
    <property type="entry name" value="Secre_tail"/>
</dbReference>
<evidence type="ECO:0000313" key="4">
    <source>
        <dbReference type="EMBL" id="AUP79142.1"/>
    </source>
</evidence>
<reference evidence="4 5" key="1">
    <citation type="submission" date="2018-01" db="EMBL/GenBank/DDBJ databases">
        <title>Complete genome sequence of Flavivirga eckloniae ECD14 isolated from seaweed Ecklonia cava.</title>
        <authorList>
            <person name="Lee J.H."/>
            <person name="Baik K.S."/>
            <person name="Seong C.N."/>
        </authorList>
    </citation>
    <scope>NUCLEOTIDE SEQUENCE [LARGE SCALE GENOMIC DNA]</scope>
    <source>
        <strain evidence="4 5">ECD14</strain>
    </source>
</reference>
<evidence type="ECO:0000256" key="1">
    <source>
        <dbReference type="ARBA" id="ARBA00022729"/>
    </source>
</evidence>
<evidence type="ECO:0000256" key="2">
    <source>
        <dbReference type="SAM" id="SignalP"/>
    </source>
</evidence>
<sequence length="607" mass="66551">MKIKFTLYLLIALIYNLSQSQINTLIEGKGTISSGVIGINDLTIDNNENQIIVGRLSHISDFNNDFDPGENIYELPNVNSLSGTTGFIASYSKMGELNYALQITDADIKPFVNNILVESDSANNIYVYGVFTGKADFDGGNNIQELSNATIYTSGNFLSSYDKDGNFRYAIPFPSNAITNSFTTIPKFLSVDKDGNSYLLFKNNYDADFDFDNGTGEFLIPWGTYVLSYDTNGNFRFGHQVPNNTKDIGFDSSGNYLITGTLIESIDHVFDFDPSNSVFSLGDVNNSSFFFASYSKDGDLNFVKDIKGPNAAPVAIVGNNNNIFIAGEMGAGIIDFDPSENEYNVEVSGFEYDLGDMFFAKYTTDGSLVYAKAIQDKVGNVSSETITDFEVDADGNVYITGSLLRGIIDFDLSESVAEVKGGVGGISSTPGDLFVASYDNNGDYKFAYSVVSFINHSILEINPHCSFYYLSGNFQFENASFEFFQEGTPFQIVTGDNPSGGLTTGFITKIKEGSSANETCSSLSTKDHNNIASNIKLSPIPITDRLDIDLPSNIKILNTRIFNLMGQEIYSSLEHKTNLELHNLDSGLYILNLKTNQGNASFKIMKN</sequence>
<keyword evidence="5" id="KW-1185">Reference proteome</keyword>
<dbReference type="KEGG" id="fek:C1H87_10695"/>
<keyword evidence="1 2" id="KW-0732">Signal</keyword>